<comment type="caution">
    <text evidence="1">The sequence shown here is derived from an EMBL/GenBank/DDBJ whole genome shotgun (WGS) entry which is preliminary data.</text>
</comment>
<reference evidence="1" key="1">
    <citation type="submission" date="2023-05" db="EMBL/GenBank/DDBJ databases">
        <authorList>
            <person name="Stuckert A."/>
        </authorList>
    </citation>
    <scope>NUCLEOTIDE SEQUENCE</scope>
</reference>
<name>A0ABN9HEJ7_9NEOB</name>
<proteinExistence type="predicted"/>
<organism evidence="1 2">
    <name type="scientific">Staurois parvus</name>
    <dbReference type="NCBI Taxonomy" id="386267"/>
    <lineage>
        <taxon>Eukaryota</taxon>
        <taxon>Metazoa</taxon>
        <taxon>Chordata</taxon>
        <taxon>Craniata</taxon>
        <taxon>Vertebrata</taxon>
        <taxon>Euteleostomi</taxon>
        <taxon>Amphibia</taxon>
        <taxon>Batrachia</taxon>
        <taxon>Anura</taxon>
        <taxon>Neobatrachia</taxon>
        <taxon>Ranoidea</taxon>
        <taxon>Ranidae</taxon>
        <taxon>Staurois</taxon>
    </lineage>
</organism>
<dbReference type="Proteomes" id="UP001162483">
    <property type="component" value="Unassembled WGS sequence"/>
</dbReference>
<evidence type="ECO:0000313" key="1">
    <source>
        <dbReference type="EMBL" id="CAI9619337.1"/>
    </source>
</evidence>
<gene>
    <name evidence="1" type="ORF">SPARVUS_LOCUS15827044</name>
</gene>
<keyword evidence="2" id="KW-1185">Reference proteome</keyword>
<accession>A0ABN9HEJ7</accession>
<protein>
    <submittedName>
        <fullName evidence="1">Uncharacterized protein</fullName>
    </submittedName>
</protein>
<dbReference type="EMBL" id="CATNWA010020666">
    <property type="protein sequence ID" value="CAI9619337.1"/>
    <property type="molecule type" value="Genomic_DNA"/>
</dbReference>
<sequence>MYINGRSEAVQELVAVHKRHPHFQVVRSPWERATPLYGTSV</sequence>
<evidence type="ECO:0000313" key="2">
    <source>
        <dbReference type="Proteomes" id="UP001162483"/>
    </source>
</evidence>